<dbReference type="EMBL" id="JAFIRN010000005">
    <property type="protein sequence ID" value="KAG5849432.1"/>
    <property type="molecule type" value="Genomic_DNA"/>
</dbReference>
<dbReference type="InterPro" id="IPR001841">
    <property type="entry name" value="Znf_RING"/>
</dbReference>
<keyword evidence="3 5" id="KW-0863">Zinc-finger</keyword>
<protein>
    <submittedName>
        <fullName evidence="8">Uncharacterized protein</fullName>
    </submittedName>
</protein>
<dbReference type="AlphaFoldDB" id="A0A9D3S435"/>
<evidence type="ECO:0000259" key="6">
    <source>
        <dbReference type="PROSITE" id="PS50089"/>
    </source>
</evidence>
<dbReference type="SUPFAM" id="SSF49899">
    <property type="entry name" value="Concanavalin A-like lectins/glucanases"/>
    <property type="match status" value="1"/>
</dbReference>
<dbReference type="InterPro" id="IPR013083">
    <property type="entry name" value="Znf_RING/FYVE/PHD"/>
</dbReference>
<dbReference type="SMART" id="SM00336">
    <property type="entry name" value="BBOX"/>
    <property type="match status" value="1"/>
</dbReference>
<organism evidence="8 9">
    <name type="scientific">Anguilla anguilla</name>
    <name type="common">European freshwater eel</name>
    <name type="synonym">Muraena anguilla</name>
    <dbReference type="NCBI Taxonomy" id="7936"/>
    <lineage>
        <taxon>Eukaryota</taxon>
        <taxon>Metazoa</taxon>
        <taxon>Chordata</taxon>
        <taxon>Craniata</taxon>
        <taxon>Vertebrata</taxon>
        <taxon>Euteleostomi</taxon>
        <taxon>Actinopterygii</taxon>
        <taxon>Neopterygii</taxon>
        <taxon>Teleostei</taxon>
        <taxon>Anguilliformes</taxon>
        <taxon>Anguillidae</taxon>
        <taxon>Anguilla</taxon>
    </lineage>
</organism>
<dbReference type="InterPro" id="IPR050143">
    <property type="entry name" value="TRIM/RBCC"/>
</dbReference>
<dbReference type="CDD" id="cd19800">
    <property type="entry name" value="Bbox2_xNF7-like"/>
    <property type="match status" value="1"/>
</dbReference>
<dbReference type="InterPro" id="IPR013320">
    <property type="entry name" value="ConA-like_dom_sf"/>
</dbReference>
<dbReference type="SUPFAM" id="SSF57850">
    <property type="entry name" value="RING/U-box"/>
    <property type="match status" value="1"/>
</dbReference>
<dbReference type="Gene3D" id="3.30.40.10">
    <property type="entry name" value="Zinc/RING finger domain, C3HC4 (zinc finger)"/>
    <property type="match status" value="1"/>
</dbReference>
<dbReference type="Gene3D" id="3.30.160.60">
    <property type="entry name" value="Classic Zinc Finger"/>
    <property type="match status" value="1"/>
</dbReference>
<dbReference type="InterPro" id="IPR043136">
    <property type="entry name" value="B30.2/SPRY_sf"/>
</dbReference>
<evidence type="ECO:0000313" key="8">
    <source>
        <dbReference type="EMBL" id="KAG5849432.1"/>
    </source>
</evidence>
<dbReference type="PROSITE" id="PS00518">
    <property type="entry name" value="ZF_RING_1"/>
    <property type="match status" value="1"/>
</dbReference>
<dbReference type="PROSITE" id="PS50119">
    <property type="entry name" value="ZF_BBOX"/>
    <property type="match status" value="1"/>
</dbReference>
<evidence type="ECO:0000256" key="2">
    <source>
        <dbReference type="ARBA" id="ARBA00022723"/>
    </source>
</evidence>
<feature type="domain" description="RING-type" evidence="6">
    <location>
        <begin position="12"/>
        <end position="51"/>
    </location>
</feature>
<dbReference type="InterPro" id="IPR017907">
    <property type="entry name" value="Znf_RING_CS"/>
</dbReference>
<evidence type="ECO:0000256" key="4">
    <source>
        <dbReference type="ARBA" id="ARBA00022833"/>
    </source>
</evidence>
<dbReference type="Gene3D" id="2.60.120.920">
    <property type="match status" value="1"/>
</dbReference>
<dbReference type="InterPro" id="IPR018957">
    <property type="entry name" value="Znf_C3HC4_RING-type"/>
</dbReference>
<dbReference type="Pfam" id="PF00643">
    <property type="entry name" value="zf-B_box"/>
    <property type="match status" value="1"/>
</dbReference>
<dbReference type="InterPro" id="IPR003877">
    <property type="entry name" value="SPRY_dom"/>
</dbReference>
<dbReference type="PANTHER" id="PTHR24103">
    <property type="entry name" value="E3 UBIQUITIN-PROTEIN LIGASE TRIM"/>
    <property type="match status" value="1"/>
</dbReference>
<evidence type="ECO:0000256" key="3">
    <source>
        <dbReference type="ARBA" id="ARBA00022771"/>
    </source>
</evidence>
<comment type="caution">
    <text evidence="8">The sequence shown here is derived from an EMBL/GenBank/DDBJ whole genome shotgun (WGS) entry which is preliminary data.</text>
</comment>
<keyword evidence="9" id="KW-1185">Reference proteome</keyword>
<reference evidence="8" key="1">
    <citation type="submission" date="2021-01" db="EMBL/GenBank/DDBJ databases">
        <title>A chromosome-scale assembly of European eel, Anguilla anguilla.</title>
        <authorList>
            <person name="Henkel C."/>
            <person name="Jong-Raadsen S.A."/>
            <person name="Dufour S."/>
            <person name="Weltzien F.-A."/>
            <person name="Palstra A.P."/>
            <person name="Pelster B."/>
            <person name="Spaink H.P."/>
            <person name="Van Den Thillart G.E."/>
            <person name="Jansen H."/>
            <person name="Zahm M."/>
            <person name="Klopp C."/>
            <person name="Cedric C."/>
            <person name="Louis A."/>
            <person name="Berthelot C."/>
            <person name="Parey E."/>
            <person name="Roest Crollius H."/>
            <person name="Montfort J."/>
            <person name="Robinson-Rechavi M."/>
            <person name="Bucao C."/>
            <person name="Bouchez O."/>
            <person name="Gislard M."/>
            <person name="Lluch J."/>
            <person name="Milhes M."/>
            <person name="Lampietro C."/>
            <person name="Lopez Roques C."/>
            <person name="Donnadieu C."/>
            <person name="Braasch I."/>
            <person name="Desvignes T."/>
            <person name="Postlethwait J."/>
            <person name="Bobe J."/>
            <person name="Guiguen Y."/>
            <person name="Dirks R."/>
        </authorList>
    </citation>
    <scope>NUCLEOTIDE SEQUENCE</scope>
    <source>
        <strain evidence="8">Tag_6206</strain>
        <tissue evidence="8">Liver</tissue>
    </source>
</reference>
<proteinExistence type="inferred from homology"/>
<evidence type="ECO:0000259" key="7">
    <source>
        <dbReference type="PROSITE" id="PS50119"/>
    </source>
</evidence>
<keyword evidence="2" id="KW-0479">Metal-binding</keyword>
<dbReference type="SUPFAM" id="SSF57845">
    <property type="entry name" value="B-box zinc-binding domain"/>
    <property type="match status" value="1"/>
</dbReference>
<dbReference type="Pfam" id="PF00622">
    <property type="entry name" value="SPRY"/>
    <property type="match status" value="1"/>
</dbReference>
<dbReference type="Proteomes" id="UP001044222">
    <property type="component" value="Unassembled WGS sequence"/>
</dbReference>
<dbReference type="PROSITE" id="PS50089">
    <property type="entry name" value="ZF_RING_2"/>
    <property type="match status" value="1"/>
</dbReference>
<name>A0A9D3S435_ANGAN</name>
<evidence type="ECO:0000256" key="5">
    <source>
        <dbReference type="PROSITE-ProRule" id="PRU00024"/>
    </source>
</evidence>
<evidence type="ECO:0000313" key="9">
    <source>
        <dbReference type="Proteomes" id="UP001044222"/>
    </source>
</evidence>
<gene>
    <name evidence="8" type="ORF">ANANG_G00110330</name>
</gene>
<evidence type="ECO:0000256" key="1">
    <source>
        <dbReference type="ARBA" id="ARBA00008518"/>
    </source>
</evidence>
<comment type="similarity">
    <text evidence="1">Belongs to the TRIM/RBCC family.</text>
</comment>
<feature type="domain" description="B box-type" evidence="7">
    <location>
        <begin position="81"/>
        <end position="117"/>
    </location>
</feature>
<dbReference type="GO" id="GO:0008270">
    <property type="term" value="F:zinc ion binding"/>
    <property type="evidence" value="ECO:0007669"/>
    <property type="project" value="UniProtKB-KW"/>
</dbReference>
<keyword evidence="4" id="KW-0862">Zinc</keyword>
<dbReference type="InterPro" id="IPR000315">
    <property type="entry name" value="Znf_B-box"/>
</dbReference>
<accession>A0A9D3S435</accession>
<dbReference type="Pfam" id="PF00097">
    <property type="entry name" value="zf-C3HC4"/>
    <property type="match status" value="1"/>
</dbReference>
<dbReference type="SMART" id="SM00184">
    <property type="entry name" value="RING"/>
    <property type="match status" value="1"/>
</dbReference>
<sequence>MAQSGLFKELYCSVCLGIFNNPVSLPCDHTFCRPCIQNCQDTPRPRCPECRARFAAGAFKPSRALRNMAERLKAELYRCTCPEHQEKMKLFCQTDGQLICVVCRDGLTHRGHACVPVGEAAAVSKGELGEALEFLREDNGALARLISQQDDEMRKIKEKSTRLTANVGTRFAEVYRFLREREAKLKEEVREAERRALAPMQENLAAMTQALKPRREKESELRSGLDIEESDRFQQWWLDTGSPIVDELRNRVGGTSRRKGPHAMGEFKSEADDLRVTPDGPCSLFLGPYESHLQLFVWKEMLPMIRPAPDSITVEDNDDPVLRVSCDRSSVRHVDPRSAGAWSFGKGPEFSMSHTWSREGFRSGQHYWEVTVGRKSHWSLGLDAGPRGSRESVCRLNGRFGKLRFKTRREVPLDLAAGPRVVGTYLDCDRKRVAFYDGDTAALIADAAYVSDGPLFAYFNPGFYLQGENADPLAVRQYGRPDAGSSR</sequence>